<organism evidence="2 3">
    <name type="scientific">Pedococcus ginsenosidimutans</name>
    <dbReference type="NCBI Taxonomy" id="490570"/>
    <lineage>
        <taxon>Bacteria</taxon>
        <taxon>Bacillati</taxon>
        <taxon>Actinomycetota</taxon>
        <taxon>Actinomycetes</taxon>
        <taxon>Micrococcales</taxon>
        <taxon>Intrasporangiaceae</taxon>
        <taxon>Pedococcus</taxon>
    </lineage>
</organism>
<dbReference type="RefSeq" id="WP_345502283.1">
    <property type="nucleotide sequence ID" value="NZ_BAABLO010000004.1"/>
</dbReference>
<feature type="transmembrane region" description="Helical" evidence="1">
    <location>
        <begin position="88"/>
        <end position="114"/>
    </location>
</feature>
<keyword evidence="1" id="KW-0812">Transmembrane</keyword>
<evidence type="ECO:0000313" key="2">
    <source>
        <dbReference type="EMBL" id="GAA4719001.1"/>
    </source>
</evidence>
<keyword evidence="3" id="KW-1185">Reference proteome</keyword>
<proteinExistence type="predicted"/>
<dbReference type="EMBL" id="BAABLO010000004">
    <property type="protein sequence ID" value="GAA4719001.1"/>
    <property type="molecule type" value="Genomic_DNA"/>
</dbReference>
<evidence type="ECO:0000313" key="3">
    <source>
        <dbReference type="Proteomes" id="UP001500556"/>
    </source>
</evidence>
<feature type="transmembrane region" description="Helical" evidence="1">
    <location>
        <begin position="14"/>
        <end position="39"/>
    </location>
</feature>
<evidence type="ECO:0000256" key="1">
    <source>
        <dbReference type="SAM" id="Phobius"/>
    </source>
</evidence>
<accession>A0ABP8Y317</accession>
<gene>
    <name evidence="2" type="ORF">GCM10025782_15390</name>
</gene>
<keyword evidence="1" id="KW-1133">Transmembrane helix</keyword>
<reference evidence="3" key="1">
    <citation type="journal article" date="2019" name="Int. J. Syst. Evol. Microbiol.">
        <title>The Global Catalogue of Microorganisms (GCM) 10K type strain sequencing project: providing services to taxonomists for standard genome sequencing and annotation.</title>
        <authorList>
            <consortium name="The Broad Institute Genomics Platform"/>
            <consortium name="The Broad Institute Genome Sequencing Center for Infectious Disease"/>
            <person name="Wu L."/>
            <person name="Ma J."/>
        </authorList>
    </citation>
    <scope>NUCLEOTIDE SEQUENCE [LARGE SCALE GENOMIC DNA]</scope>
    <source>
        <strain evidence="3">JCM 18961</strain>
    </source>
</reference>
<dbReference type="Proteomes" id="UP001500556">
    <property type="component" value="Unassembled WGS sequence"/>
</dbReference>
<protein>
    <submittedName>
        <fullName evidence="2">Uncharacterized protein</fullName>
    </submittedName>
</protein>
<keyword evidence="1" id="KW-0472">Membrane</keyword>
<comment type="caution">
    <text evidence="2">The sequence shown here is derived from an EMBL/GenBank/DDBJ whole genome shotgun (WGS) entry which is preliminary data.</text>
</comment>
<sequence length="117" mass="13224">MRAVAKVAVEGSDWVGVVLTGAILLLVLGVIAWVEVVVWRAVVRAVRARDPWQPFLPDELGQYQFANGRWSSLRATERRGGFALGWRWAFTALVVATDWAVLGVFVWFFVRWILPNL</sequence>
<name>A0ABP8Y317_9MICO</name>